<reference evidence="1 2" key="1">
    <citation type="submission" date="2019-12" db="EMBL/GenBank/DDBJ databases">
        <title>Full genome sequence of a Bacillus safensis strain isolated from commercially available natto in Indonesia.</title>
        <authorList>
            <person name="Yoshida M."/>
            <person name="Uomi M."/>
            <person name="Waturangi D."/>
            <person name="Ekaputri J.J."/>
            <person name="Setiamarga D.H.E."/>
        </authorList>
    </citation>
    <scope>NUCLEOTIDE SEQUENCE [LARGE SCALE GENOMIC DNA]</scope>
    <source>
        <strain evidence="1 2">IDN1</strain>
    </source>
</reference>
<gene>
    <name evidence="1" type="ORF">BsIDN1_08010</name>
</gene>
<dbReference type="EMBL" id="AP021906">
    <property type="protein sequence ID" value="BBP87183.1"/>
    <property type="molecule type" value="Genomic_DNA"/>
</dbReference>
<name>A0A5S9M220_BACIA</name>
<protein>
    <submittedName>
        <fullName evidence="1">Uncharacterized protein</fullName>
    </submittedName>
</protein>
<evidence type="ECO:0000313" key="1">
    <source>
        <dbReference type="EMBL" id="BBP87183.1"/>
    </source>
</evidence>
<accession>A0A5S9M220</accession>
<dbReference type="Proteomes" id="UP000464658">
    <property type="component" value="Chromosome"/>
</dbReference>
<evidence type="ECO:0000313" key="2">
    <source>
        <dbReference type="Proteomes" id="UP000464658"/>
    </source>
</evidence>
<sequence length="70" mass="7623">MGTKGDVLVSYEINSGSASIGVGHAAIVAQNSSNTVESWAKSYSPKKQDGVRKYPNTWNTKKKKSLWFMG</sequence>
<proteinExistence type="predicted"/>
<dbReference type="AlphaFoldDB" id="A0A5S9M220"/>
<organism evidence="1 2">
    <name type="scientific">Bacillus safensis</name>
    <dbReference type="NCBI Taxonomy" id="561879"/>
    <lineage>
        <taxon>Bacteria</taxon>
        <taxon>Bacillati</taxon>
        <taxon>Bacillota</taxon>
        <taxon>Bacilli</taxon>
        <taxon>Bacillales</taxon>
        <taxon>Bacillaceae</taxon>
        <taxon>Bacillus</taxon>
    </lineage>
</organism>